<evidence type="ECO:0008006" key="4">
    <source>
        <dbReference type="Google" id="ProtNLM"/>
    </source>
</evidence>
<name>A0A193LDU9_9GAMM</name>
<evidence type="ECO:0000256" key="1">
    <source>
        <dbReference type="ARBA" id="ARBA00023002"/>
    </source>
</evidence>
<dbReference type="Gene3D" id="3.40.605.10">
    <property type="entry name" value="Aldehyde Dehydrogenase, Chain A, domain 1"/>
    <property type="match status" value="1"/>
</dbReference>
<dbReference type="InterPro" id="IPR016162">
    <property type="entry name" value="Ald_DH_N"/>
</dbReference>
<keyword evidence="1" id="KW-0560">Oxidoreductase</keyword>
<dbReference type="GO" id="GO:0016491">
    <property type="term" value="F:oxidoreductase activity"/>
    <property type="evidence" value="ECO:0007669"/>
    <property type="project" value="UniProtKB-KW"/>
</dbReference>
<evidence type="ECO:0000313" key="3">
    <source>
        <dbReference type="Proteomes" id="UP000092695"/>
    </source>
</evidence>
<dbReference type="EMBL" id="CP016268">
    <property type="protein sequence ID" value="ANO50559.1"/>
    <property type="molecule type" value="Genomic_DNA"/>
</dbReference>
<dbReference type="InterPro" id="IPR016161">
    <property type="entry name" value="Ald_DH/histidinol_DH"/>
</dbReference>
<keyword evidence="3" id="KW-1185">Reference proteome</keyword>
<dbReference type="KEGG" id="woc:BA177_04410"/>
<accession>A0A193LDU9</accession>
<sequence length="115" mass="12275">MVECKDVAEMKAIAEALEGQLTATLHLESADFELARELTIILEEKAGRLLCNGFPTGVEVGAAMIHGGPFPASTDVRTTSVGTLAIDRWLRPVAYQDFPTVLLHAELQAGDQPAG</sequence>
<gene>
    <name evidence="2" type="ORF">BA177_04410</name>
</gene>
<organism evidence="2 3">
    <name type="scientific">Woeseia oceani</name>
    <dbReference type="NCBI Taxonomy" id="1548547"/>
    <lineage>
        <taxon>Bacteria</taxon>
        <taxon>Pseudomonadati</taxon>
        <taxon>Pseudomonadota</taxon>
        <taxon>Gammaproteobacteria</taxon>
        <taxon>Woeseiales</taxon>
        <taxon>Woeseiaceae</taxon>
        <taxon>Woeseia</taxon>
    </lineage>
</organism>
<evidence type="ECO:0000313" key="2">
    <source>
        <dbReference type="EMBL" id="ANO50559.1"/>
    </source>
</evidence>
<protein>
    <recommendedName>
        <fullName evidence="4">Aldehyde dehydrogenase domain-containing protein</fullName>
    </recommendedName>
</protein>
<dbReference type="Proteomes" id="UP000092695">
    <property type="component" value="Chromosome"/>
</dbReference>
<reference evidence="2 3" key="1">
    <citation type="submission" date="2016-06" db="EMBL/GenBank/DDBJ databases">
        <title>Complete genome sequence of a deep-branching marine Gamma Proteobacterium Woeseia oceani type strain XK5.</title>
        <authorList>
            <person name="Mu D."/>
            <person name="Du Z."/>
        </authorList>
    </citation>
    <scope>NUCLEOTIDE SEQUENCE [LARGE SCALE GENOMIC DNA]</scope>
    <source>
        <strain evidence="2 3">XK5</strain>
    </source>
</reference>
<dbReference type="STRING" id="1548547.BA177_04410"/>
<dbReference type="SUPFAM" id="SSF53720">
    <property type="entry name" value="ALDH-like"/>
    <property type="match status" value="1"/>
</dbReference>
<dbReference type="AlphaFoldDB" id="A0A193LDU9"/>
<proteinExistence type="predicted"/>